<organism evidence="11 12">
    <name type="scientific">Pygocentrus nattereri</name>
    <name type="common">Red-bellied piranha</name>
    <dbReference type="NCBI Taxonomy" id="42514"/>
    <lineage>
        <taxon>Eukaryota</taxon>
        <taxon>Metazoa</taxon>
        <taxon>Chordata</taxon>
        <taxon>Craniata</taxon>
        <taxon>Vertebrata</taxon>
        <taxon>Euteleostomi</taxon>
        <taxon>Actinopterygii</taxon>
        <taxon>Neopterygii</taxon>
        <taxon>Teleostei</taxon>
        <taxon>Ostariophysi</taxon>
        <taxon>Characiformes</taxon>
        <taxon>Characoidei</taxon>
        <taxon>Pygocentrus</taxon>
    </lineage>
</organism>
<dbReference type="Proteomes" id="UP001501920">
    <property type="component" value="Chromosome 4"/>
</dbReference>
<dbReference type="Pfam" id="PF00045">
    <property type="entry name" value="Hemopexin"/>
    <property type="match status" value="2"/>
</dbReference>
<feature type="compositionally biased region" description="Polar residues" evidence="8">
    <location>
        <begin position="245"/>
        <end position="258"/>
    </location>
</feature>
<comment type="subcellular location">
    <subcellularLocation>
        <location evidence="1">Secreted</location>
    </subcellularLocation>
</comment>
<dbReference type="InterPro" id="IPR051298">
    <property type="entry name" value="Heme_transport/Cell_adhesion"/>
</dbReference>
<dbReference type="Gene3D" id="4.10.410.20">
    <property type="match status" value="2"/>
</dbReference>
<dbReference type="PANTHER" id="PTHR22917">
    <property type="entry name" value="HEMOPEXIN DOMAIN-CONTAINING PROTEIN"/>
    <property type="match status" value="1"/>
</dbReference>
<dbReference type="GO" id="GO:0006955">
    <property type="term" value="P:immune response"/>
    <property type="evidence" value="ECO:0007669"/>
    <property type="project" value="InterPro"/>
</dbReference>
<evidence type="ECO:0000256" key="3">
    <source>
        <dbReference type="ARBA" id="ARBA00022729"/>
    </source>
</evidence>
<feature type="compositionally biased region" description="Polar residues" evidence="8">
    <location>
        <begin position="390"/>
        <end position="421"/>
    </location>
</feature>
<dbReference type="SUPFAM" id="SSF90188">
    <property type="entry name" value="Somatomedin B domain"/>
    <property type="match status" value="2"/>
</dbReference>
<keyword evidence="6" id="KW-0325">Glycoprotein</keyword>
<dbReference type="InterPro" id="IPR036024">
    <property type="entry name" value="Somatomedin_B-like_dom_sf"/>
</dbReference>
<feature type="compositionally biased region" description="Polar residues" evidence="8">
    <location>
        <begin position="359"/>
        <end position="382"/>
    </location>
</feature>
<reference evidence="11" key="2">
    <citation type="submission" date="2025-08" db="UniProtKB">
        <authorList>
            <consortium name="Ensembl"/>
        </authorList>
    </citation>
    <scope>IDENTIFICATION</scope>
</reference>
<feature type="domain" description="SMB" evidence="10">
    <location>
        <begin position="20"/>
        <end position="59"/>
    </location>
</feature>
<keyword evidence="4" id="KW-0677">Repeat</keyword>
<dbReference type="GO" id="GO:0005044">
    <property type="term" value="F:scavenger receptor activity"/>
    <property type="evidence" value="ECO:0007669"/>
    <property type="project" value="InterPro"/>
</dbReference>
<dbReference type="Gene3D" id="2.110.10.10">
    <property type="entry name" value="Hemopexin-like domain"/>
    <property type="match status" value="1"/>
</dbReference>
<dbReference type="InterPro" id="IPR001212">
    <property type="entry name" value="Somatomedin_B_dom"/>
</dbReference>
<dbReference type="CDD" id="cd00094">
    <property type="entry name" value="HX"/>
    <property type="match status" value="1"/>
</dbReference>
<keyword evidence="12" id="KW-1185">Reference proteome</keyword>
<feature type="region of interest" description="Disordered" evidence="8">
    <location>
        <begin position="105"/>
        <end position="427"/>
    </location>
</feature>
<feature type="compositionally biased region" description="Acidic residues" evidence="8">
    <location>
        <begin position="119"/>
        <end position="129"/>
    </location>
</feature>
<dbReference type="SMART" id="SM00120">
    <property type="entry name" value="HX"/>
    <property type="match status" value="2"/>
</dbReference>
<feature type="signal peptide" evidence="9">
    <location>
        <begin position="1"/>
        <end position="20"/>
    </location>
</feature>
<evidence type="ECO:0000259" key="10">
    <source>
        <dbReference type="PROSITE" id="PS50958"/>
    </source>
</evidence>
<dbReference type="InterPro" id="IPR018487">
    <property type="entry name" value="Hemopexin-like_repeat"/>
</dbReference>
<feature type="compositionally biased region" description="Polar residues" evidence="8">
    <location>
        <begin position="332"/>
        <end position="345"/>
    </location>
</feature>
<evidence type="ECO:0000256" key="6">
    <source>
        <dbReference type="ARBA" id="ARBA00023180"/>
    </source>
</evidence>
<proteinExistence type="predicted"/>
<keyword evidence="2" id="KW-0964">Secreted</keyword>
<dbReference type="InterPro" id="IPR020436">
    <property type="entry name" value="SMB_chordata"/>
</dbReference>
<dbReference type="SMART" id="SM00201">
    <property type="entry name" value="SO"/>
    <property type="match status" value="2"/>
</dbReference>
<evidence type="ECO:0000313" key="11">
    <source>
        <dbReference type="Ensembl" id="ENSPNAP00000051784.1"/>
    </source>
</evidence>
<feature type="compositionally biased region" description="Polar residues" evidence="8">
    <location>
        <begin position="295"/>
        <end position="324"/>
    </location>
</feature>
<dbReference type="InterPro" id="IPR018486">
    <property type="entry name" value="Hemopexin_CS"/>
</dbReference>
<evidence type="ECO:0000256" key="4">
    <source>
        <dbReference type="ARBA" id="ARBA00022737"/>
    </source>
</evidence>
<dbReference type="SUPFAM" id="SSF50923">
    <property type="entry name" value="Hemopexin-like domain"/>
    <property type="match status" value="1"/>
</dbReference>
<accession>A0AAR2JNL1</accession>
<evidence type="ECO:0000256" key="8">
    <source>
        <dbReference type="SAM" id="MobiDB-lite"/>
    </source>
</evidence>
<feature type="domain" description="SMB" evidence="10">
    <location>
        <begin position="60"/>
        <end position="103"/>
    </location>
</feature>
<dbReference type="InterPro" id="IPR036375">
    <property type="entry name" value="Hemopexin-like_dom_sf"/>
</dbReference>
<dbReference type="PANTHER" id="PTHR22917:SF1">
    <property type="entry name" value="PROTEOGLYCAN 4"/>
    <property type="match status" value="1"/>
</dbReference>
<evidence type="ECO:0000256" key="9">
    <source>
        <dbReference type="SAM" id="SignalP"/>
    </source>
</evidence>
<dbReference type="InterPro" id="IPR000585">
    <property type="entry name" value="Hemopexin-like_dom"/>
</dbReference>
<dbReference type="PRINTS" id="PR00022">
    <property type="entry name" value="SOMATOMEDINB"/>
</dbReference>
<feature type="compositionally biased region" description="Low complexity" evidence="8">
    <location>
        <begin position="263"/>
        <end position="281"/>
    </location>
</feature>
<evidence type="ECO:0000313" key="12">
    <source>
        <dbReference type="Proteomes" id="UP001501920"/>
    </source>
</evidence>
<dbReference type="PROSITE" id="PS00024">
    <property type="entry name" value="HEMOPEXIN"/>
    <property type="match status" value="1"/>
</dbReference>
<dbReference type="Ensembl" id="ENSPNAT00000062307.1">
    <property type="protein sequence ID" value="ENSPNAP00000051784.1"/>
    <property type="gene ID" value="ENSPNAG00000015693.2"/>
</dbReference>
<evidence type="ECO:0000256" key="7">
    <source>
        <dbReference type="PROSITE-ProRule" id="PRU01011"/>
    </source>
</evidence>
<dbReference type="AlphaFoldDB" id="A0AAR2JNL1"/>
<evidence type="ECO:0000256" key="2">
    <source>
        <dbReference type="ARBA" id="ARBA00022525"/>
    </source>
</evidence>
<dbReference type="PROSITE" id="PS00524">
    <property type="entry name" value="SMB_1"/>
    <property type="match status" value="2"/>
</dbReference>
<dbReference type="Pfam" id="PF01033">
    <property type="entry name" value="Somatomedin_B"/>
    <property type="match status" value="2"/>
</dbReference>
<feature type="repeat" description="Hemopexin" evidence="7">
    <location>
        <begin position="494"/>
        <end position="541"/>
    </location>
</feature>
<dbReference type="PROSITE" id="PS51642">
    <property type="entry name" value="HEMOPEXIN_2"/>
    <property type="match status" value="1"/>
</dbReference>
<name>A0AAR2JNL1_PYGNA</name>
<keyword evidence="5" id="KW-1015">Disulfide bond</keyword>
<dbReference type="GO" id="GO:0030247">
    <property type="term" value="F:polysaccharide binding"/>
    <property type="evidence" value="ECO:0007669"/>
    <property type="project" value="InterPro"/>
</dbReference>
<reference evidence="11 12" key="1">
    <citation type="submission" date="2020-10" db="EMBL/GenBank/DDBJ databases">
        <title>Pygocentrus nattereri (red-bellied piranha) genome, fPygNat1, primary haplotype.</title>
        <authorList>
            <person name="Myers G."/>
            <person name="Meyer A."/>
            <person name="Karagic N."/>
            <person name="Pippel M."/>
            <person name="Winkler S."/>
            <person name="Tracey A."/>
            <person name="Wood J."/>
            <person name="Formenti G."/>
            <person name="Howe K."/>
            <person name="Fedrigo O."/>
            <person name="Jarvis E.D."/>
        </authorList>
    </citation>
    <scope>NUCLEOTIDE SEQUENCE [LARGE SCALE GENOMIC DNA]</scope>
</reference>
<dbReference type="GeneTree" id="ENSGT00530000063751"/>
<protein>
    <recommendedName>
        <fullName evidence="10">SMB domain-containing protein</fullName>
    </recommendedName>
</protein>
<reference evidence="11" key="3">
    <citation type="submission" date="2025-09" db="UniProtKB">
        <authorList>
            <consortium name="Ensembl"/>
        </authorList>
    </citation>
    <scope>IDENTIFICATION</scope>
</reference>
<evidence type="ECO:0000256" key="5">
    <source>
        <dbReference type="ARBA" id="ARBA00023157"/>
    </source>
</evidence>
<evidence type="ECO:0000256" key="1">
    <source>
        <dbReference type="ARBA" id="ARBA00004613"/>
    </source>
</evidence>
<keyword evidence="3 9" id="KW-0732">Signal</keyword>
<dbReference type="PROSITE" id="PS50958">
    <property type="entry name" value="SMB_2"/>
    <property type="match status" value="2"/>
</dbReference>
<sequence length="685" mass="74172">MTSSYLLPLLACLLFACSSAQKSCRGRCGEAYYRGNACQCDYECLSHKECCKNYESLCTTGDSCKGRCGELFKRGRQCHCDIECFKFKQCCPDYEAQCTVEECSTEEESNDPPATTVAPEDDYDPDEGVIVDGAPVPEVASGSEPLPSAAPEDKAIDPAEIEPTLPPVLPEADTETNEVVKEASELAETEESSPHLPEEQSALVPNATNSSSLSQATQAPPTETTDLKDLPDPADLPEEDPESPQAASESEHSPISSAPTLPPLVTSTKPTTTQQPSDQPLFPTSPAQAAGLSPTPASEQPGQDAQTNAQSTSDPKITSPTTAYPNDLEIDASNSTELKPTNPDQNEGVLAPEIKPEPQTEQLQLEPSENTTSERVSATNLDPTEKPSASEPTKPQENIKDSLSTKAPSATPASEKVNPSPTKAPEKVLDEGSAKDYQADANNDTDLCSGRPVNGLTTLRNGTIVVFRGHYFWTLDSRRNPGPPLGITDVWGIPSPIDTVYTRCNCQGKTYFFKGDNYWRFENGIMDSGFPRPISAGFGLSGQITAALSMPQYRSRKESVFFFKTGGLAQRYSYRITPQCGRKTAVYTISKKVKRQADPELGQEIDIRKTWRGFPSTVTSAVSVPSTGGDGHKYYIFSRSELSCTSTLALTCFRNRVTFSKTFVAHSQLLYGGMSVIFRISQATK</sequence>
<feature type="compositionally biased region" description="Polar residues" evidence="8">
    <location>
        <begin position="206"/>
        <end position="224"/>
    </location>
</feature>
<feature type="chain" id="PRO_5043882543" description="SMB domain-containing protein" evidence="9">
    <location>
        <begin position="21"/>
        <end position="685"/>
    </location>
</feature>
<dbReference type="GO" id="GO:0005615">
    <property type="term" value="C:extracellular space"/>
    <property type="evidence" value="ECO:0007669"/>
    <property type="project" value="TreeGrafter"/>
</dbReference>